<dbReference type="NCBIfam" id="TIGR04408">
    <property type="entry name" value="LptG_lptG"/>
    <property type="match status" value="1"/>
</dbReference>
<dbReference type="GO" id="GO:0015920">
    <property type="term" value="P:lipopolysaccharide transport"/>
    <property type="evidence" value="ECO:0007669"/>
    <property type="project" value="TreeGrafter"/>
</dbReference>
<evidence type="ECO:0000256" key="3">
    <source>
        <dbReference type="ARBA" id="ARBA00022692"/>
    </source>
</evidence>
<feature type="transmembrane region" description="Helical" evidence="6">
    <location>
        <begin position="12"/>
        <end position="34"/>
    </location>
</feature>
<keyword evidence="8" id="KW-1185">Reference proteome</keyword>
<evidence type="ECO:0000313" key="7">
    <source>
        <dbReference type="EMBL" id="MXN64465.1"/>
    </source>
</evidence>
<feature type="transmembrane region" description="Helical" evidence="6">
    <location>
        <begin position="101"/>
        <end position="123"/>
    </location>
</feature>
<feature type="transmembrane region" description="Helical" evidence="6">
    <location>
        <begin position="281"/>
        <end position="300"/>
    </location>
</feature>
<dbReference type="PANTHER" id="PTHR33529">
    <property type="entry name" value="SLR0882 PROTEIN-RELATED"/>
    <property type="match status" value="1"/>
</dbReference>
<keyword evidence="2" id="KW-1003">Cell membrane</keyword>
<evidence type="ECO:0000256" key="2">
    <source>
        <dbReference type="ARBA" id="ARBA00022475"/>
    </source>
</evidence>
<protein>
    <submittedName>
        <fullName evidence="7">LPS export ABC transporter permease LptG</fullName>
    </submittedName>
</protein>
<comment type="subcellular location">
    <subcellularLocation>
        <location evidence="1">Cell membrane</location>
        <topology evidence="1">Multi-pass membrane protein</topology>
    </subcellularLocation>
</comment>
<dbReference type="Proteomes" id="UP000433101">
    <property type="component" value="Unassembled WGS sequence"/>
</dbReference>
<accession>A0A7X3LSZ7</accession>
<keyword evidence="5 6" id="KW-0472">Membrane</keyword>
<evidence type="ECO:0000313" key="8">
    <source>
        <dbReference type="Proteomes" id="UP000433101"/>
    </source>
</evidence>
<keyword evidence="3 6" id="KW-0812">Transmembrane</keyword>
<dbReference type="EMBL" id="WUMV01000002">
    <property type="protein sequence ID" value="MXN64465.1"/>
    <property type="molecule type" value="Genomic_DNA"/>
</dbReference>
<comment type="caution">
    <text evidence="7">The sequence shown here is derived from an EMBL/GenBank/DDBJ whole genome shotgun (WGS) entry which is preliminary data.</text>
</comment>
<organism evidence="7 8">
    <name type="scientific">Stappia sediminis</name>
    <dbReference type="NCBI Taxonomy" id="2692190"/>
    <lineage>
        <taxon>Bacteria</taxon>
        <taxon>Pseudomonadati</taxon>
        <taxon>Pseudomonadota</taxon>
        <taxon>Alphaproteobacteria</taxon>
        <taxon>Hyphomicrobiales</taxon>
        <taxon>Stappiaceae</taxon>
        <taxon>Stappia</taxon>
    </lineage>
</organism>
<dbReference type="PANTHER" id="PTHR33529:SF2">
    <property type="entry name" value="LIPOPOLYSACCHARIDE EXPORT SYSTEM PERMEASE PROTEIN LPTG"/>
    <property type="match status" value="1"/>
</dbReference>
<dbReference type="InterPro" id="IPR005495">
    <property type="entry name" value="LptG/LptF_permease"/>
</dbReference>
<feature type="transmembrane region" description="Helical" evidence="6">
    <location>
        <begin position="337"/>
        <end position="360"/>
    </location>
</feature>
<dbReference type="AlphaFoldDB" id="A0A7X3LSZ7"/>
<keyword evidence="4 6" id="KW-1133">Transmembrane helix</keyword>
<evidence type="ECO:0000256" key="4">
    <source>
        <dbReference type="ARBA" id="ARBA00022989"/>
    </source>
</evidence>
<dbReference type="Pfam" id="PF03739">
    <property type="entry name" value="LptF_LptG"/>
    <property type="match status" value="1"/>
</dbReference>
<name>A0A7X3LSZ7_9HYPH</name>
<dbReference type="GO" id="GO:0055085">
    <property type="term" value="P:transmembrane transport"/>
    <property type="evidence" value="ECO:0007669"/>
    <property type="project" value="InterPro"/>
</dbReference>
<evidence type="ECO:0000256" key="6">
    <source>
        <dbReference type="SAM" id="Phobius"/>
    </source>
</evidence>
<dbReference type="InterPro" id="IPR030923">
    <property type="entry name" value="LptG"/>
</dbReference>
<gene>
    <name evidence="7" type="primary">lptG</name>
    <name evidence="7" type="ORF">GR183_06075</name>
</gene>
<dbReference type="RefSeq" id="WP_160774682.1">
    <property type="nucleotide sequence ID" value="NZ_WUMV01000002.1"/>
</dbReference>
<dbReference type="GO" id="GO:0043190">
    <property type="term" value="C:ATP-binding cassette (ABC) transporter complex"/>
    <property type="evidence" value="ECO:0007669"/>
    <property type="project" value="InterPro"/>
</dbReference>
<evidence type="ECO:0000256" key="5">
    <source>
        <dbReference type="ARBA" id="ARBA00023136"/>
    </source>
</evidence>
<feature type="transmembrane region" description="Helical" evidence="6">
    <location>
        <begin position="69"/>
        <end position="89"/>
    </location>
</feature>
<sequence length="365" mass="39701">MTLKGFTLASYFSLRFIGAIAGLFLLAAVLIFIFDFLELVRRSGDEEAFSVLRVALISLLRVPQLMEEVLPFAVLFGSIAAFLTLSRSLELVVTRAAGVSVWQFVAPGLFVGLAIGMLAITVYNPLAVYSRTLSDEIAAGLFSREESFLLQTTDDVWLRQDGDDGESILHARQLLAQGERLFGVMILTFNQDGSFMERIEADEAVLDDGRWQLTNATVYTTGGDPQKFEHYSVSTYLTPQEIRSSIGAPEAIAFWDLPRIVELSERAGLPAYRYSLQYQVLLSRPLLLAAMVLIAASVSLRVSRMGGIGRLIVGGIVAGFVLYVLSELAKDFGGAGLVPPVIAAWAPGVLGILMGSTILLHQEDG</sequence>
<reference evidence="7 8" key="1">
    <citation type="submission" date="2019-12" db="EMBL/GenBank/DDBJ databases">
        <authorList>
            <person name="Li M."/>
        </authorList>
    </citation>
    <scope>NUCLEOTIDE SEQUENCE [LARGE SCALE GENOMIC DNA]</scope>
    <source>
        <strain evidence="7 8">GBMRC 2046</strain>
    </source>
</reference>
<evidence type="ECO:0000256" key="1">
    <source>
        <dbReference type="ARBA" id="ARBA00004651"/>
    </source>
</evidence>
<proteinExistence type="predicted"/>
<feature type="transmembrane region" description="Helical" evidence="6">
    <location>
        <begin position="307"/>
        <end position="325"/>
    </location>
</feature>